<evidence type="ECO:0000259" key="14">
    <source>
        <dbReference type="Pfam" id="PF02874"/>
    </source>
</evidence>
<dbReference type="Pfam" id="PF00006">
    <property type="entry name" value="ATP-synt_ab"/>
    <property type="match status" value="1"/>
</dbReference>
<keyword evidence="4 11" id="KW-0547">Nucleotide-binding</keyword>
<dbReference type="GO" id="GO:0005524">
    <property type="term" value="F:ATP binding"/>
    <property type="evidence" value="ECO:0007669"/>
    <property type="project" value="UniProtKB-UniRule"/>
</dbReference>
<feature type="domain" description="ATP synthase alpha subunit C-terminal" evidence="13">
    <location>
        <begin position="369"/>
        <end position="493"/>
    </location>
</feature>
<evidence type="ECO:0000256" key="7">
    <source>
        <dbReference type="ARBA" id="ARBA00023065"/>
    </source>
</evidence>
<dbReference type="SUPFAM" id="SSF50615">
    <property type="entry name" value="N-terminal domain of alpha and beta subunits of F1 ATP synthase"/>
    <property type="match status" value="1"/>
</dbReference>
<evidence type="ECO:0000256" key="1">
    <source>
        <dbReference type="ARBA" id="ARBA00004370"/>
    </source>
</evidence>
<evidence type="ECO:0000256" key="5">
    <source>
        <dbReference type="ARBA" id="ARBA00022840"/>
    </source>
</evidence>
<evidence type="ECO:0000256" key="8">
    <source>
        <dbReference type="ARBA" id="ARBA00023136"/>
    </source>
</evidence>
<protein>
    <recommendedName>
        <fullName evidence="11">ATP synthase subunit alpha</fullName>
        <ecNumber evidence="11">7.1.2.2</ecNumber>
    </recommendedName>
    <alternativeName>
        <fullName evidence="11">ATP synthase F1 sector subunit alpha</fullName>
    </alternativeName>
    <alternativeName>
        <fullName evidence="11">F-ATPase subunit alpha</fullName>
    </alternativeName>
</protein>
<evidence type="ECO:0000259" key="12">
    <source>
        <dbReference type="Pfam" id="PF00006"/>
    </source>
</evidence>
<dbReference type="GO" id="GO:0045259">
    <property type="term" value="C:proton-transporting ATP synthase complex"/>
    <property type="evidence" value="ECO:0007669"/>
    <property type="project" value="UniProtKB-KW"/>
</dbReference>
<dbReference type="FunFam" id="1.20.150.20:FF:000001">
    <property type="entry name" value="ATP synthase subunit alpha"/>
    <property type="match status" value="1"/>
</dbReference>
<organism evidence="15 16">
    <name type="scientific">Candidatus Roizmanbacteria bacterium CG07_land_8_20_14_0_80_34_15</name>
    <dbReference type="NCBI Taxonomy" id="1974849"/>
    <lineage>
        <taxon>Bacteria</taxon>
        <taxon>Candidatus Roizmaniibacteriota</taxon>
    </lineage>
</organism>
<evidence type="ECO:0000259" key="13">
    <source>
        <dbReference type="Pfam" id="PF00306"/>
    </source>
</evidence>
<dbReference type="Proteomes" id="UP000230184">
    <property type="component" value="Unassembled WGS sequence"/>
</dbReference>
<dbReference type="EMBL" id="PEWY01000136">
    <property type="protein sequence ID" value="PIU36655.1"/>
    <property type="molecule type" value="Genomic_DNA"/>
</dbReference>
<dbReference type="InterPro" id="IPR000793">
    <property type="entry name" value="ATP_synth_asu_C"/>
</dbReference>
<keyword evidence="11" id="KW-1003">Cell membrane</keyword>
<keyword evidence="7 11" id="KW-0406">Ion transport</keyword>
<evidence type="ECO:0000313" key="15">
    <source>
        <dbReference type="EMBL" id="PIU36655.1"/>
    </source>
</evidence>
<dbReference type="InterPro" id="IPR027417">
    <property type="entry name" value="P-loop_NTPase"/>
</dbReference>
<dbReference type="NCBIfam" id="NF009884">
    <property type="entry name" value="PRK13343.1"/>
    <property type="match status" value="1"/>
</dbReference>
<evidence type="ECO:0000256" key="2">
    <source>
        <dbReference type="ARBA" id="ARBA00008936"/>
    </source>
</evidence>
<dbReference type="SUPFAM" id="SSF52540">
    <property type="entry name" value="P-loop containing nucleoside triphosphate hydrolases"/>
    <property type="match status" value="1"/>
</dbReference>
<sequence length="495" mass="54189">MKLIDEYIKTLEKELKNKPKISTEETGIVSQVKDGVVILEGLDQVAYGELIEFKKNVLGYVIDLTEDEVGAIILGDYTTISAGDKAKALGYTLSVPVSEGLLGRVVDSLGLPLDGKSAPKSKILYPVEKIAAGVVKRTPVNIPLQTGIKSIDALIPIGRGQRELIIGDRGTGKTTIAIDTILNQKGQNVVCIYCAIGQKNSKVATIVELLKKNGADKYTIVVNAPSADSVAMQYLAPYTASAIGEYFMDKGQDVLIVYDDLTKHAWAYRQMSLILRRPAGREAYPGDVFYLHSRLLERACRIDKKYGGGSITALPIIETLDGDLSAYIPTNVISITDGQISLETDLFNSGIRPAINVGLSVSRVGGSAQTKAMKAVAGKLKLDLAQYRDLAAFSQFESELDEATKKFLNRGAKVTQILKQKKNKPLSLAEQVAILWATSNGYLDQLPIDDIEKFETKLLDTLKSKGKKWLEKINKNKIMDEKDGKDFEKLIKEIM</sequence>
<keyword evidence="3 11" id="KW-0813">Transport</keyword>
<feature type="site" description="Required for activity" evidence="11">
    <location>
        <position position="360"/>
    </location>
</feature>
<dbReference type="PANTHER" id="PTHR48082:SF2">
    <property type="entry name" value="ATP SYNTHASE SUBUNIT ALPHA, MITOCHONDRIAL"/>
    <property type="match status" value="1"/>
</dbReference>
<feature type="domain" description="ATPase F1/V1/A1 complex alpha/beta subunit N-terminal" evidence="14">
    <location>
        <begin position="23"/>
        <end position="90"/>
    </location>
</feature>
<dbReference type="InterPro" id="IPR023366">
    <property type="entry name" value="ATP_synth_asu-like_sf"/>
</dbReference>
<dbReference type="EC" id="7.1.2.2" evidence="11"/>
<evidence type="ECO:0000256" key="11">
    <source>
        <dbReference type="HAMAP-Rule" id="MF_01346"/>
    </source>
</evidence>
<comment type="caution">
    <text evidence="15">The sequence shown here is derived from an EMBL/GenBank/DDBJ whole genome shotgun (WGS) entry which is preliminary data.</text>
</comment>
<evidence type="ECO:0000313" key="16">
    <source>
        <dbReference type="Proteomes" id="UP000230184"/>
    </source>
</evidence>
<dbReference type="Pfam" id="PF02874">
    <property type="entry name" value="ATP-synt_ab_N"/>
    <property type="match status" value="1"/>
</dbReference>
<dbReference type="InterPro" id="IPR038376">
    <property type="entry name" value="ATP_synth_asu_C_sf"/>
</dbReference>
<comment type="similarity">
    <text evidence="2 11">Belongs to the ATPase alpha/beta chains family.</text>
</comment>
<name>A0A2M6YT63_9BACT</name>
<dbReference type="NCBIfam" id="TIGR00962">
    <property type="entry name" value="atpA"/>
    <property type="match status" value="1"/>
</dbReference>
<keyword evidence="10 11" id="KW-0066">ATP synthesis</keyword>
<dbReference type="GO" id="GO:0046933">
    <property type="term" value="F:proton-transporting ATP synthase activity, rotational mechanism"/>
    <property type="evidence" value="ECO:0007669"/>
    <property type="project" value="UniProtKB-UniRule"/>
</dbReference>
<dbReference type="CDD" id="cd18113">
    <property type="entry name" value="ATP-synt_F1_alpha_C"/>
    <property type="match status" value="1"/>
</dbReference>
<dbReference type="GO" id="GO:0005886">
    <property type="term" value="C:plasma membrane"/>
    <property type="evidence" value="ECO:0007669"/>
    <property type="project" value="UniProtKB-SubCell"/>
</dbReference>
<evidence type="ECO:0000256" key="9">
    <source>
        <dbReference type="ARBA" id="ARBA00023196"/>
    </source>
</evidence>
<dbReference type="Pfam" id="PF00306">
    <property type="entry name" value="ATP-synt_ab_C"/>
    <property type="match status" value="1"/>
</dbReference>
<accession>A0A2M6YT63</accession>
<gene>
    <name evidence="11" type="primary">atpA</name>
    <name evidence="15" type="ORF">COT02_04920</name>
</gene>
<dbReference type="InterPro" id="IPR004100">
    <property type="entry name" value="ATPase_F1/V1/A1_a/bsu_N"/>
</dbReference>
<dbReference type="AlphaFoldDB" id="A0A2M6YT63"/>
<evidence type="ECO:0000256" key="10">
    <source>
        <dbReference type="ARBA" id="ARBA00023310"/>
    </source>
</evidence>
<dbReference type="InterPro" id="IPR036121">
    <property type="entry name" value="ATPase_F1/V1/A1_a/bsu_N_sf"/>
</dbReference>
<evidence type="ECO:0000256" key="3">
    <source>
        <dbReference type="ARBA" id="ARBA00022448"/>
    </source>
</evidence>
<dbReference type="PANTHER" id="PTHR48082">
    <property type="entry name" value="ATP SYNTHASE SUBUNIT ALPHA, MITOCHONDRIAL"/>
    <property type="match status" value="1"/>
</dbReference>
<dbReference type="PROSITE" id="PS00152">
    <property type="entry name" value="ATPASE_ALPHA_BETA"/>
    <property type="match status" value="1"/>
</dbReference>
<keyword evidence="11" id="KW-0375">Hydrogen ion transport</keyword>
<dbReference type="Gene3D" id="2.40.30.20">
    <property type="match status" value="1"/>
</dbReference>
<dbReference type="FunFam" id="3.40.50.300:FF:000002">
    <property type="entry name" value="ATP synthase subunit alpha"/>
    <property type="match status" value="1"/>
</dbReference>
<keyword evidence="8 11" id="KW-0472">Membrane</keyword>
<feature type="binding site" evidence="11">
    <location>
        <begin position="167"/>
        <end position="174"/>
    </location>
    <ligand>
        <name>ATP</name>
        <dbReference type="ChEBI" id="CHEBI:30616"/>
    </ligand>
</feature>
<dbReference type="Gene3D" id="1.20.150.20">
    <property type="entry name" value="ATP synthase alpha/beta chain, C-terminal domain"/>
    <property type="match status" value="1"/>
</dbReference>
<dbReference type="CDD" id="cd01132">
    <property type="entry name" value="F1-ATPase_alpha_CD"/>
    <property type="match status" value="1"/>
</dbReference>
<keyword evidence="6 11" id="KW-1278">Translocase</keyword>
<reference evidence="16" key="1">
    <citation type="submission" date="2017-09" db="EMBL/GenBank/DDBJ databases">
        <title>Depth-based differentiation of microbial function through sediment-hosted aquifers and enrichment of novel symbionts in the deep terrestrial subsurface.</title>
        <authorList>
            <person name="Probst A.J."/>
            <person name="Ladd B."/>
            <person name="Jarett J.K."/>
            <person name="Geller-Mcgrath D.E."/>
            <person name="Sieber C.M.K."/>
            <person name="Emerson J.B."/>
            <person name="Anantharaman K."/>
            <person name="Thomas B.C."/>
            <person name="Malmstrom R."/>
            <person name="Stieglmeier M."/>
            <person name="Klingl A."/>
            <person name="Woyke T."/>
            <person name="Ryan C.M."/>
            <person name="Banfield J.F."/>
        </authorList>
    </citation>
    <scope>NUCLEOTIDE SEQUENCE [LARGE SCALE GENOMIC DNA]</scope>
</reference>
<feature type="domain" description="ATPase F1/V1/A1 complex alpha/beta subunit nucleotide-binding" evidence="12">
    <location>
        <begin position="147"/>
        <end position="362"/>
    </location>
</feature>
<evidence type="ECO:0000256" key="4">
    <source>
        <dbReference type="ARBA" id="ARBA00022741"/>
    </source>
</evidence>
<keyword evidence="5 11" id="KW-0067">ATP-binding</keyword>
<dbReference type="GO" id="GO:0043531">
    <property type="term" value="F:ADP binding"/>
    <property type="evidence" value="ECO:0007669"/>
    <property type="project" value="TreeGrafter"/>
</dbReference>
<comment type="function">
    <text evidence="11">Produces ATP from ADP in the presence of a proton gradient across the membrane. The alpha chain is a regulatory subunit.</text>
</comment>
<dbReference type="SUPFAM" id="SSF47917">
    <property type="entry name" value="C-terminal domain of alpha and beta subunits of F1 ATP synthase"/>
    <property type="match status" value="1"/>
</dbReference>
<dbReference type="InterPro" id="IPR005294">
    <property type="entry name" value="ATP_synth_F1_asu"/>
</dbReference>
<dbReference type="InterPro" id="IPR000194">
    <property type="entry name" value="ATPase_F1/V1/A1_a/bsu_nucl-bd"/>
</dbReference>
<evidence type="ECO:0000256" key="6">
    <source>
        <dbReference type="ARBA" id="ARBA00022967"/>
    </source>
</evidence>
<dbReference type="Gene3D" id="3.40.50.300">
    <property type="entry name" value="P-loop containing nucleotide triphosphate hydrolases"/>
    <property type="match status" value="1"/>
</dbReference>
<dbReference type="HAMAP" id="MF_01346">
    <property type="entry name" value="ATP_synth_alpha_bact"/>
    <property type="match status" value="1"/>
</dbReference>
<dbReference type="InterPro" id="IPR020003">
    <property type="entry name" value="ATPase_a/bsu_AS"/>
</dbReference>
<comment type="catalytic activity">
    <reaction evidence="11">
        <text>ATP + H2O + 4 H(+)(in) = ADP + phosphate + 5 H(+)(out)</text>
        <dbReference type="Rhea" id="RHEA:57720"/>
        <dbReference type="ChEBI" id="CHEBI:15377"/>
        <dbReference type="ChEBI" id="CHEBI:15378"/>
        <dbReference type="ChEBI" id="CHEBI:30616"/>
        <dbReference type="ChEBI" id="CHEBI:43474"/>
        <dbReference type="ChEBI" id="CHEBI:456216"/>
        <dbReference type="EC" id="7.1.2.2"/>
    </reaction>
</comment>
<comment type="subcellular location">
    <subcellularLocation>
        <location evidence="11">Cell membrane</location>
        <topology evidence="11">Peripheral membrane protein</topology>
    </subcellularLocation>
    <subcellularLocation>
        <location evidence="1">Membrane</location>
    </subcellularLocation>
</comment>
<dbReference type="InterPro" id="IPR033732">
    <property type="entry name" value="ATP_synth_F1_a_nt-bd_dom"/>
</dbReference>
<keyword evidence="9 11" id="KW-0139">CF(1)</keyword>
<proteinExistence type="inferred from homology"/>